<dbReference type="PROSITE" id="PS50935">
    <property type="entry name" value="SSB"/>
    <property type="match status" value="1"/>
</dbReference>
<evidence type="ECO:0000313" key="5">
    <source>
        <dbReference type="Proteomes" id="UP000257016"/>
    </source>
</evidence>
<dbReference type="GO" id="GO:0003697">
    <property type="term" value="F:single-stranded DNA binding"/>
    <property type="evidence" value="ECO:0007669"/>
    <property type="project" value="InterPro"/>
</dbReference>
<sequence length="116" mass="12409">MIQLFGLARLGRDAELRSTSGGDSVASLSLAFNYGRKGDDGKKPTQWVDGSIWGKRAEALAPYLTKGSLVTVTIEDAHIETFKKSDGSEGTKLIGRVTARAGAPDRHPGRRPTAHC</sequence>
<dbReference type="CDD" id="cd04496">
    <property type="entry name" value="SSB_OBF"/>
    <property type="match status" value="1"/>
</dbReference>
<dbReference type="SUPFAM" id="SSF50249">
    <property type="entry name" value="Nucleic acid-binding proteins"/>
    <property type="match status" value="1"/>
</dbReference>
<gene>
    <name evidence="4" type="ORF">CBM2586_B10234</name>
</gene>
<reference evidence="4 5" key="1">
    <citation type="submission" date="2018-01" db="EMBL/GenBank/DDBJ databases">
        <authorList>
            <person name="Clerissi C."/>
        </authorList>
    </citation>
    <scope>NUCLEOTIDE SEQUENCE [LARGE SCALE GENOMIC DNA]</scope>
    <source>
        <strain evidence="4">Cupriavidus taiwanensis LMG 19430</strain>
    </source>
</reference>
<dbReference type="Gene3D" id="2.40.50.140">
    <property type="entry name" value="Nucleic acid-binding proteins"/>
    <property type="match status" value="1"/>
</dbReference>
<dbReference type="InterPro" id="IPR012340">
    <property type="entry name" value="NA-bd_OB-fold"/>
</dbReference>
<organism evidence="4 5">
    <name type="scientific">Cupriavidus taiwanensis</name>
    <dbReference type="NCBI Taxonomy" id="164546"/>
    <lineage>
        <taxon>Bacteria</taxon>
        <taxon>Pseudomonadati</taxon>
        <taxon>Pseudomonadota</taxon>
        <taxon>Betaproteobacteria</taxon>
        <taxon>Burkholderiales</taxon>
        <taxon>Burkholderiaceae</taxon>
        <taxon>Cupriavidus</taxon>
    </lineage>
</organism>
<accession>A0A975XBS9</accession>
<name>A0A975XBS9_9BURK</name>
<feature type="region of interest" description="Disordered" evidence="3">
    <location>
        <begin position="96"/>
        <end position="116"/>
    </location>
</feature>
<evidence type="ECO:0000256" key="3">
    <source>
        <dbReference type="SAM" id="MobiDB-lite"/>
    </source>
</evidence>
<evidence type="ECO:0000256" key="2">
    <source>
        <dbReference type="PROSITE-ProRule" id="PRU00252"/>
    </source>
</evidence>
<dbReference type="Proteomes" id="UP000257016">
    <property type="component" value="Unassembled WGS sequence"/>
</dbReference>
<dbReference type="Pfam" id="PF00436">
    <property type="entry name" value="SSB"/>
    <property type="match status" value="1"/>
</dbReference>
<dbReference type="EMBL" id="OFSN01000015">
    <property type="protein sequence ID" value="SOY65639.1"/>
    <property type="molecule type" value="Genomic_DNA"/>
</dbReference>
<keyword evidence="1 2" id="KW-0238">DNA-binding</keyword>
<protein>
    <submittedName>
        <fullName evidence="4">Single-stranded DNA-binding protein</fullName>
    </submittedName>
</protein>
<comment type="caution">
    <text evidence="4">The sequence shown here is derived from an EMBL/GenBank/DDBJ whole genome shotgun (WGS) entry which is preliminary data.</text>
</comment>
<proteinExistence type="predicted"/>
<evidence type="ECO:0000256" key="1">
    <source>
        <dbReference type="ARBA" id="ARBA00023125"/>
    </source>
</evidence>
<evidence type="ECO:0000313" key="4">
    <source>
        <dbReference type="EMBL" id="SOY65639.1"/>
    </source>
</evidence>
<dbReference type="InterPro" id="IPR000424">
    <property type="entry name" value="Primosome_PriB/ssb"/>
</dbReference>
<dbReference type="AlphaFoldDB" id="A0A975XBS9"/>